<dbReference type="EMBL" id="OR769219">
    <property type="protein sequence ID" value="WQJ51311.1"/>
    <property type="molecule type" value="Genomic_DNA"/>
</dbReference>
<reference evidence="1 2" key="1">
    <citation type="submission" date="2023-11" db="EMBL/GenBank/DDBJ databases">
        <authorList>
            <person name="Cook R."/>
            <person name="Crisci M."/>
            <person name="Pye H."/>
            <person name="Adriaenssens E."/>
            <person name="Santini J."/>
        </authorList>
    </citation>
    <scope>NUCLEOTIDE SEQUENCE [LARGE SCALE GENOMIC DNA]</scope>
    <source>
        <strain evidence="1">Lak_Megaphage_RVC_AP3_GC26</strain>
    </source>
</reference>
<evidence type="ECO:0000313" key="2">
    <source>
        <dbReference type="Proteomes" id="UP001348805"/>
    </source>
</evidence>
<name>A0ABZ0Z2P6_9CAUD</name>
<accession>A0ABZ0Z2P6</accession>
<organism evidence="1 2">
    <name type="scientific">phage Lak_Megaphage_RVC_AP3_GC26</name>
    <dbReference type="NCBI Taxonomy" id="3109225"/>
    <lineage>
        <taxon>Viruses</taxon>
        <taxon>Duplodnaviria</taxon>
        <taxon>Heunggongvirae</taxon>
        <taxon>Uroviricota</taxon>
        <taxon>Caudoviricetes</taxon>
        <taxon>Caudoviricetes code 15 clade</taxon>
    </lineage>
</organism>
<evidence type="ECO:0000313" key="1">
    <source>
        <dbReference type="EMBL" id="WQJ51311.1"/>
    </source>
</evidence>
<dbReference type="Proteomes" id="UP001348805">
    <property type="component" value="Segment"/>
</dbReference>
<protein>
    <submittedName>
        <fullName evidence="1">Baseplate wedge subunit</fullName>
    </submittedName>
</protein>
<sequence length="638" mass="72135">MASIYDLKIFKLNRLKYEELWNDAIAWVKKTYNVSEQQFTMASPFAQLLSVILHLGRMIFYYIEDSITGLNIKTAYRPDQIRGLARLAGHNAGRAIAARGAVKIVYYDTGNQDLNGNVCFIPNRTKLLCAINGATYTVLFGADTAQITMTAGNYITATIIQGTVKYQAATSTGNKWQSYNFTERNYADIDEYFINVYVNGELWDRIESFIDAGFDQKACVVKTGINGGIDVTFGDGKMGMIPVEGATIYVEYIVTDGVTGNLPKQILDQDQYFEIQGTGYATDGSEISLADNFKVQCDTDVIFGSEAEDIRLTQLIAPHTSRSFVLANEINYRYFFKRMNMFSTIEIIKGYTQKQANYMAQLNYDVYNTMYKNTFSDWQDAVSVYGEQSDEAKELYNNLQDILSKRNFAQQQIEDTDLADNTVYLLLIPDLTKRISSSSNYFTVDESVFTLSTDEQNNIINLIDNSGQKIITVENKILEPKTPRFAVNTQVKIWEGYNLQSIYSACLNALSNYLIKFTRKDIIPLSDITALFEAIDGIDSVKVWFDADAENENIYCERGFYGIDSYGDIILTRTYQDYNGNSKDVRDILPLIRGGFTSPDGVEYSDTQSLDSLSAFNMQLIGYTQNNKLTLENFKTIT</sequence>
<keyword evidence="2" id="KW-1185">Reference proteome</keyword>
<proteinExistence type="predicted"/>